<organism evidence="3">
    <name type="scientific">Capitella teleta</name>
    <name type="common">Polychaete worm</name>
    <dbReference type="NCBI Taxonomy" id="283909"/>
    <lineage>
        <taxon>Eukaryota</taxon>
        <taxon>Metazoa</taxon>
        <taxon>Spiralia</taxon>
        <taxon>Lophotrochozoa</taxon>
        <taxon>Annelida</taxon>
        <taxon>Polychaeta</taxon>
        <taxon>Sedentaria</taxon>
        <taxon>Scolecida</taxon>
        <taxon>Capitellidae</taxon>
        <taxon>Capitella</taxon>
    </lineage>
</organism>
<reference evidence="5" key="1">
    <citation type="submission" date="2012-12" db="EMBL/GenBank/DDBJ databases">
        <authorList>
            <person name="Hellsten U."/>
            <person name="Grimwood J."/>
            <person name="Chapman J.A."/>
            <person name="Shapiro H."/>
            <person name="Aerts A."/>
            <person name="Otillar R.P."/>
            <person name="Terry A.Y."/>
            <person name="Boore J.L."/>
            <person name="Simakov O."/>
            <person name="Marletaz F."/>
            <person name="Cho S.-J."/>
            <person name="Edsinger-Gonzales E."/>
            <person name="Havlak P."/>
            <person name="Kuo D.-H."/>
            <person name="Larsson T."/>
            <person name="Lv J."/>
            <person name="Arendt D."/>
            <person name="Savage R."/>
            <person name="Osoegawa K."/>
            <person name="de Jong P."/>
            <person name="Lindberg D.R."/>
            <person name="Seaver E.C."/>
            <person name="Weisblat D.A."/>
            <person name="Putnam N.H."/>
            <person name="Grigoriev I.V."/>
            <person name="Rokhsar D.S."/>
        </authorList>
    </citation>
    <scope>NUCLEOTIDE SEQUENCE</scope>
    <source>
        <strain evidence="5">I ESC-2004</strain>
    </source>
</reference>
<dbReference type="Gene3D" id="1.20.1070.10">
    <property type="entry name" value="Rhodopsin 7-helix transmembrane proteins"/>
    <property type="match status" value="1"/>
</dbReference>
<dbReference type="PANTHER" id="PTHR46641:SF2">
    <property type="entry name" value="FMRFAMIDE RECEPTOR"/>
    <property type="match status" value="1"/>
</dbReference>
<dbReference type="Proteomes" id="UP000014760">
    <property type="component" value="Unassembled WGS sequence"/>
</dbReference>
<gene>
    <name evidence="3" type="ORF">CAPTEDRAFT_187043</name>
</gene>
<dbReference type="InterPro" id="IPR052954">
    <property type="entry name" value="GPCR-Ligand_Int"/>
</dbReference>
<evidence type="ECO:0000256" key="1">
    <source>
        <dbReference type="SAM" id="Phobius"/>
    </source>
</evidence>
<dbReference type="EnsemblMetazoa" id="CapteT187043">
    <property type="protein sequence ID" value="CapteP187043"/>
    <property type="gene ID" value="CapteG187043"/>
</dbReference>
<keyword evidence="1" id="KW-0812">Transmembrane</keyword>
<evidence type="ECO:0000259" key="2">
    <source>
        <dbReference type="Pfam" id="PF10328"/>
    </source>
</evidence>
<dbReference type="AlphaFoldDB" id="R7TF83"/>
<evidence type="ECO:0000313" key="5">
    <source>
        <dbReference type="Proteomes" id="UP000014760"/>
    </source>
</evidence>
<feature type="transmembrane region" description="Helical" evidence="1">
    <location>
        <begin position="111"/>
        <end position="134"/>
    </location>
</feature>
<dbReference type="SUPFAM" id="SSF81321">
    <property type="entry name" value="Family A G protein-coupled receptor-like"/>
    <property type="match status" value="1"/>
</dbReference>
<feature type="transmembrane region" description="Helical" evidence="1">
    <location>
        <begin position="33"/>
        <end position="55"/>
    </location>
</feature>
<reference evidence="4" key="3">
    <citation type="submission" date="2015-06" db="UniProtKB">
        <authorList>
            <consortium name="EnsemblMetazoa"/>
        </authorList>
    </citation>
    <scope>IDENTIFICATION</scope>
</reference>
<feature type="domain" description="7TM GPCR serpentine receptor class x (Srx)" evidence="2">
    <location>
        <begin position="44"/>
        <end position="166"/>
    </location>
</feature>
<dbReference type="HOGENOM" id="CLU_1023947_0_0_1"/>
<dbReference type="PANTHER" id="PTHR46641">
    <property type="entry name" value="FMRFAMIDE RECEPTOR-RELATED"/>
    <property type="match status" value="1"/>
</dbReference>
<keyword evidence="1" id="KW-0472">Membrane</keyword>
<proteinExistence type="predicted"/>
<dbReference type="Pfam" id="PF10328">
    <property type="entry name" value="7TM_GPCR_Srx"/>
    <property type="match status" value="1"/>
</dbReference>
<sequence>MTEESTRDVPTTAAAGLVDTSLDSLLCRHYSDFLLLPICTTLFLFGVTGNLMTLSGLIKDAKKSASFYLLCATVIVDILLLLFLFFTVSVVQFTRMAGELFWSTVMMYVGYFYIGGIIGALQMIGVWLTIWVSVQRFVSLQFPHSAKAWGRIWVAKVKIGVTCAACVLYQIPNVLRMGMRVQNGRMFIFNILGDDISLGYSAASNVLQYTIPSFLFTYYRVEKAQIQSKNHSIASHYGNDCADYLAELELSLVQILARLHERPRKMICREAL</sequence>
<dbReference type="EMBL" id="AMQN01013320">
    <property type="status" value="NOT_ANNOTATED_CDS"/>
    <property type="molecule type" value="Genomic_DNA"/>
</dbReference>
<evidence type="ECO:0000313" key="3">
    <source>
        <dbReference type="EMBL" id="ELT92418.1"/>
    </source>
</evidence>
<keyword evidence="1" id="KW-1133">Transmembrane helix</keyword>
<keyword evidence="5" id="KW-1185">Reference proteome</keyword>
<feature type="transmembrane region" description="Helical" evidence="1">
    <location>
        <begin position="67"/>
        <end position="91"/>
    </location>
</feature>
<accession>R7TF83</accession>
<dbReference type="EMBL" id="KB310130">
    <property type="protein sequence ID" value="ELT92418.1"/>
    <property type="molecule type" value="Genomic_DNA"/>
</dbReference>
<reference evidence="3 5" key="2">
    <citation type="journal article" date="2013" name="Nature">
        <title>Insights into bilaterian evolution from three spiralian genomes.</title>
        <authorList>
            <person name="Simakov O."/>
            <person name="Marletaz F."/>
            <person name="Cho S.J."/>
            <person name="Edsinger-Gonzales E."/>
            <person name="Havlak P."/>
            <person name="Hellsten U."/>
            <person name="Kuo D.H."/>
            <person name="Larsson T."/>
            <person name="Lv J."/>
            <person name="Arendt D."/>
            <person name="Savage R."/>
            <person name="Osoegawa K."/>
            <person name="de Jong P."/>
            <person name="Grimwood J."/>
            <person name="Chapman J.A."/>
            <person name="Shapiro H."/>
            <person name="Aerts A."/>
            <person name="Otillar R.P."/>
            <person name="Terry A.Y."/>
            <person name="Boore J.L."/>
            <person name="Grigoriev I.V."/>
            <person name="Lindberg D.R."/>
            <person name="Seaver E.C."/>
            <person name="Weisblat D.A."/>
            <person name="Putnam N.H."/>
            <person name="Rokhsar D.S."/>
        </authorList>
    </citation>
    <scope>NUCLEOTIDE SEQUENCE</scope>
    <source>
        <strain evidence="3 5">I ESC-2004</strain>
    </source>
</reference>
<name>R7TF83_CAPTE</name>
<evidence type="ECO:0000313" key="4">
    <source>
        <dbReference type="EnsemblMetazoa" id="CapteP187043"/>
    </source>
</evidence>
<protein>
    <recommendedName>
        <fullName evidence="2">7TM GPCR serpentine receptor class x (Srx) domain-containing protein</fullName>
    </recommendedName>
</protein>
<dbReference type="InterPro" id="IPR019430">
    <property type="entry name" value="7TM_GPCR_serpentine_rcpt_Srx"/>
</dbReference>